<evidence type="ECO:0000313" key="3">
    <source>
        <dbReference type="Proteomes" id="UP000681425"/>
    </source>
</evidence>
<accession>A0A975K5V4</accession>
<feature type="domain" description="DUF4376" evidence="1">
    <location>
        <begin position="76"/>
        <end position="182"/>
    </location>
</feature>
<gene>
    <name evidence="2" type="ORF">KFK14_12960</name>
</gene>
<evidence type="ECO:0000313" key="2">
    <source>
        <dbReference type="EMBL" id="QUT04057.1"/>
    </source>
</evidence>
<dbReference type="InterPro" id="IPR025484">
    <property type="entry name" value="DUF4376"/>
</dbReference>
<dbReference type="RefSeq" id="WP_212607952.1">
    <property type="nucleotide sequence ID" value="NZ_CP073910.1"/>
</dbReference>
<keyword evidence="3" id="KW-1185">Reference proteome</keyword>
<dbReference type="EMBL" id="CP073910">
    <property type="protein sequence ID" value="QUT04057.1"/>
    <property type="molecule type" value="Genomic_DNA"/>
</dbReference>
<dbReference type="Proteomes" id="UP000681425">
    <property type="component" value="Chromosome"/>
</dbReference>
<sequence>MMQAFIIDADGVARQRIKATDASQFDAIPIPDGHQRLFYDGEGDIEDVETYLDGDDIAIRVRTPDLAAAFLVAQIGKRSAIMKRRNLAEWGGATTPLGVMDSDPDSQRKVNGAASMAMIADAAGQPFSIDWTMQDNSIATHDAAAMMAAGTAMGEHVSACHANALVLKAQVDAATDIPMLDAIDIEVGWP</sequence>
<name>A0A975K5V4_9SPHN</name>
<evidence type="ECO:0000259" key="1">
    <source>
        <dbReference type="Pfam" id="PF14301"/>
    </source>
</evidence>
<reference evidence="2" key="1">
    <citation type="submission" date="2021-04" db="EMBL/GenBank/DDBJ databases">
        <title>Isolation of p-tert-butylphenol degrading bacteria Sphingobium phenoxybenzoativorans Tas13 from active sludge.</title>
        <authorList>
            <person name="Li Y."/>
        </authorList>
    </citation>
    <scope>NUCLEOTIDE SEQUENCE</scope>
    <source>
        <strain evidence="2">Tas13</strain>
    </source>
</reference>
<dbReference type="AlphaFoldDB" id="A0A975K5V4"/>
<dbReference type="Pfam" id="PF14301">
    <property type="entry name" value="DUF4376"/>
    <property type="match status" value="1"/>
</dbReference>
<protein>
    <submittedName>
        <fullName evidence="2">DUF4376 domain-containing protein</fullName>
    </submittedName>
</protein>
<proteinExistence type="predicted"/>
<dbReference type="KEGG" id="spph:KFK14_12960"/>
<organism evidence="2 3">
    <name type="scientific">Sphingobium phenoxybenzoativorans</name>
    <dbReference type="NCBI Taxonomy" id="1592790"/>
    <lineage>
        <taxon>Bacteria</taxon>
        <taxon>Pseudomonadati</taxon>
        <taxon>Pseudomonadota</taxon>
        <taxon>Alphaproteobacteria</taxon>
        <taxon>Sphingomonadales</taxon>
        <taxon>Sphingomonadaceae</taxon>
        <taxon>Sphingobium</taxon>
    </lineage>
</organism>